<feature type="binding site" evidence="2">
    <location>
        <position position="192"/>
    </location>
    <ligand>
        <name>biotin</name>
        <dbReference type="ChEBI" id="CHEBI:57586"/>
    </ligand>
</feature>
<dbReference type="Proteomes" id="UP000239239">
    <property type="component" value="Unassembled WGS sequence"/>
</dbReference>
<sequence length="333" mass="37345">MFQFNTSQHTLMQILGDGACHSGSELGNALKISRSAVWKQINQLNDLGIPIIRIPHQGYQLEKPLILLDSDEITKQLHSKGFSQPFNLHLFTSIDSTNRYLKDLPSSSAVEICCTEMQTQGRGRFGRHWHSPFGENIYCSTRWSFSCDISKLSGLSLVISLATVLTINEFIVSDSDKVKIKWPNDILWNNKKLCGILVEIIAESNATAQFIIGVGLNINSDTKNNPLPDKSWCSFFGITNQNYNRNSIVTRLLINLEKYLSKFINNDLNAFKDDWNKYDYLVGKKVKVSQALNSISGIALGINSFGQLILEDEFGNKHELSSGDTSLALSNFE</sequence>
<protein>
    <recommendedName>
        <fullName evidence="2">Bifunctional ligase/repressor BirA</fullName>
    </recommendedName>
    <alternativeName>
        <fullName evidence="2">Biotin operon repressor</fullName>
    </alternativeName>
    <alternativeName>
        <fullName evidence="2">Biotin--[acetyl-CoA-carboxylase] ligase</fullName>
        <ecNumber evidence="2">6.3.4.15</ecNumber>
    </alternativeName>
    <alternativeName>
        <fullName evidence="2">Biotin--protein ligase</fullName>
    </alternativeName>
    <alternativeName>
        <fullName evidence="2">Biotin-[acetyl-CoA carboxylase] synthetase</fullName>
    </alternativeName>
</protein>
<name>A0A2S6F1K6_LEGPN</name>
<evidence type="ECO:0000259" key="3">
    <source>
        <dbReference type="PROSITE" id="PS51733"/>
    </source>
</evidence>
<keyword evidence="1 2" id="KW-0436">Ligase</keyword>
<dbReference type="RefSeq" id="WP_061486251.1">
    <property type="nucleotide sequence ID" value="NZ_AP024961.1"/>
</dbReference>
<dbReference type="SUPFAM" id="SSF46785">
    <property type="entry name" value="Winged helix' DNA-binding domain"/>
    <property type="match status" value="1"/>
</dbReference>
<feature type="binding site" evidence="2">
    <location>
        <begin position="122"/>
        <end position="124"/>
    </location>
    <ligand>
        <name>biotin</name>
        <dbReference type="ChEBI" id="CHEBI:57586"/>
    </ligand>
</feature>
<dbReference type="InterPro" id="IPR004143">
    <property type="entry name" value="BPL_LPL_catalytic"/>
</dbReference>
<dbReference type="InterPro" id="IPR036388">
    <property type="entry name" value="WH-like_DNA-bd_sf"/>
</dbReference>
<evidence type="ECO:0000256" key="1">
    <source>
        <dbReference type="ARBA" id="ARBA00022598"/>
    </source>
</evidence>
<keyword evidence="2" id="KW-0067">ATP-binding</keyword>
<accession>A0A2S6F1K6</accession>
<dbReference type="SUPFAM" id="SSF55681">
    <property type="entry name" value="Class II aaRS and biotin synthetases"/>
    <property type="match status" value="1"/>
</dbReference>
<dbReference type="PANTHER" id="PTHR12835:SF5">
    <property type="entry name" value="BIOTIN--PROTEIN LIGASE"/>
    <property type="match status" value="1"/>
</dbReference>
<dbReference type="EC" id="6.3.4.15" evidence="2"/>
<evidence type="ECO:0000313" key="5">
    <source>
        <dbReference type="Proteomes" id="UP000239239"/>
    </source>
</evidence>
<evidence type="ECO:0000256" key="2">
    <source>
        <dbReference type="HAMAP-Rule" id="MF_00978"/>
    </source>
</evidence>
<feature type="binding site" evidence="2">
    <location>
        <position position="118"/>
    </location>
    <ligand>
        <name>biotin</name>
        <dbReference type="ChEBI" id="CHEBI:57586"/>
    </ligand>
</feature>
<feature type="binding site" evidence="2">
    <location>
        <begin position="96"/>
        <end position="98"/>
    </location>
    <ligand>
        <name>biotin</name>
        <dbReference type="ChEBI" id="CHEBI:57586"/>
    </ligand>
</feature>
<keyword evidence="2" id="KW-0092">Biotin</keyword>
<dbReference type="EMBL" id="PQWY01000010">
    <property type="protein sequence ID" value="PPK31323.1"/>
    <property type="molecule type" value="Genomic_DNA"/>
</dbReference>
<dbReference type="NCBIfam" id="TIGR00121">
    <property type="entry name" value="birA_ligase"/>
    <property type="match status" value="1"/>
</dbReference>
<dbReference type="GO" id="GO:0003677">
    <property type="term" value="F:DNA binding"/>
    <property type="evidence" value="ECO:0007669"/>
    <property type="project" value="UniProtKB-UniRule"/>
</dbReference>
<keyword evidence="2" id="KW-0804">Transcription</keyword>
<comment type="caution">
    <text evidence="4">The sequence shown here is derived from an EMBL/GenBank/DDBJ whole genome shotgun (WGS) entry which is preliminary data.</text>
</comment>
<dbReference type="Pfam" id="PF08279">
    <property type="entry name" value="HTH_11"/>
    <property type="match status" value="1"/>
</dbReference>
<dbReference type="PROSITE" id="PS51733">
    <property type="entry name" value="BPL_LPL_CATALYTIC"/>
    <property type="match status" value="1"/>
</dbReference>
<dbReference type="InterPro" id="IPR004408">
    <property type="entry name" value="Biotin_CoA_COase_ligase"/>
</dbReference>
<organism evidence="4 5">
    <name type="scientific">Legionella pneumophila</name>
    <dbReference type="NCBI Taxonomy" id="446"/>
    <lineage>
        <taxon>Bacteria</taxon>
        <taxon>Pseudomonadati</taxon>
        <taxon>Pseudomonadota</taxon>
        <taxon>Gammaproteobacteria</taxon>
        <taxon>Legionellales</taxon>
        <taxon>Legionellaceae</taxon>
        <taxon>Legionella</taxon>
    </lineage>
</organism>
<dbReference type="HAMAP" id="MF_00978">
    <property type="entry name" value="Bifunct_BirA"/>
    <property type="match status" value="1"/>
</dbReference>
<dbReference type="GO" id="GO:0005737">
    <property type="term" value="C:cytoplasm"/>
    <property type="evidence" value="ECO:0007669"/>
    <property type="project" value="TreeGrafter"/>
</dbReference>
<keyword evidence="2" id="KW-0547">Nucleotide-binding</keyword>
<dbReference type="OrthoDB" id="9807064at2"/>
<dbReference type="Gene3D" id="2.30.30.100">
    <property type="match status" value="1"/>
</dbReference>
<dbReference type="GO" id="GO:0005524">
    <property type="term" value="F:ATP binding"/>
    <property type="evidence" value="ECO:0007669"/>
    <property type="project" value="UniProtKB-UniRule"/>
</dbReference>
<dbReference type="AlphaFoldDB" id="A0A2S6F1K6"/>
<gene>
    <name evidence="2" type="primary">birA</name>
    <name evidence="4" type="ORF">C3928_04615</name>
</gene>
<dbReference type="Gene3D" id="3.30.930.10">
    <property type="entry name" value="Bira Bifunctional Protein, Domain 2"/>
    <property type="match status" value="1"/>
</dbReference>
<dbReference type="InterPro" id="IPR045864">
    <property type="entry name" value="aa-tRNA-synth_II/BPL/LPL"/>
</dbReference>
<keyword evidence="2" id="KW-0805">Transcription regulation</keyword>
<feature type="domain" description="BPL/LPL catalytic" evidence="3">
    <location>
        <begin position="71"/>
        <end position="264"/>
    </location>
</feature>
<dbReference type="PANTHER" id="PTHR12835">
    <property type="entry name" value="BIOTIN PROTEIN LIGASE"/>
    <property type="match status" value="1"/>
</dbReference>
<comment type="function">
    <text evidence="2">Acts both as a biotin--[acetyl-CoA-carboxylase] ligase and a biotin-operon repressor. In the presence of ATP, BirA activates biotin to form the BirA-biotinyl-5'-adenylate (BirA-bio-5'-AMP or holoBirA) complex. HoloBirA can either transfer the biotinyl moiety to the biotin carboxyl carrier protein (BCCP) subunit of acetyl-CoA carboxylase, or bind to the biotin operator site and inhibit transcription of the operon.</text>
</comment>
<keyword evidence="2" id="KW-0238">DNA-binding</keyword>
<keyword evidence="2" id="KW-0678">Repressor</keyword>
<dbReference type="InterPro" id="IPR030855">
    <property type="entry name" value="Bifunct_BirA"/>
</dbReference>
<comment type="catalytic activity">
    <reaction evidence="2">
        <text>biotin + L-lysyl-[protein] + ATP = N(6)-biotinyl-L-lysyl-[protein] + AMP + diphosphate + H(+)</text>
        <dbReference type="Rhea" id="RHEA:11756"/>
        <dbReference type="Rhea" id="RHEA-COMP:9752"/>
        <dbReference type="Rhea" id="RHEA-COMP:10505"/>
        <dbReference type="ChEBI" id="CHEBI:15378"/>
        <dbReference type="ChEBI" id="CHEBI:29969"/>
        <dbReference type="ChEBI" id="CHEBI:30616"/>
        <dbReference type="ChEBI" id="CHEBI:33019"/>
        <dbReference type="ChEBI" id="CHEBI:57586"/>
        <dbReference type="ChEBI" id="CHEBI:83144"/>
        <dbReference type="ChEBI" id="CHEBI:456215"/>
        <dbReference type="EC" id="6.3.4.15"/>
    </reaction>
</comment>
<dbReference type="GO" id="GO:0006355">
    <property type="term" value="P:regulation of DNA-templated transcription"/>
    <property type="evidence" value="ECO:0007669"/>
    <property type="project" value="UniProtKB-UniRule"/>
</dbReference>
<dbReference type="InterPro" id="IPR013196">
    <property type="entry name" value="HTH_11"/>
</dbReference>
<comment type="similarity">
    <text evidence="2">Belongs to the biotin--protein ligase family.</text>
</comment>
<dbReference type="Pfam" id="PF03099">
    <property type="entry name" value="BPL_LplA_LipB"/>
    <property type="match status" value="1"/>
</dbReference>
<dbReference type="Gene3D" id="1.10.10.10">
    <property type="entry name" value="Winged helix-like DNA-binding domain superfamily/Winged helix DNA-binding domain"/>
    <property type="match status" value="1"/>
</dbReference>
<dbReference type="InterPro" id="IPR036390">
    <property type="entry name" value="WH_DNA-bd_sf"/>
</dbReference>
<evidence type="ECO:0000313" key="4">
    <source>
        <dbReference type="EMBL" id="PPK31323.1"/>
    </source>
</evidence>
<dbReference type="CDD" id="cd16442">
    <property type="entry name" value="BPL"/>
    <property type="match status" value="1"/>
</dbReference>
<dbReference type="GO" id="GO:0004077">
    <property type="term" value="F:biotin--[biotin carboxyl-carrier protein] ligase activity"/>
    <property type="evidence" value="ECO:0007669"/>
    <property type="project" value="UniProtKB-UniRule"/>
</dbReference>
<feature type="DNA-binding region" description="H-T-H motif" evidence="2">
    <location>
        <begin position="23"/>
        <end position="42"/>
    </location>
</feature>
<proteinExistence type="inferred from homology"/>
<reference evidence="4 5" key="1">
    <citation type="submission" date="2018-02" db="EMBL/GenBank/DDBJ databases">
        <title>Draft genome sequences of four Legionella pneumophila clinical strains isolated in Ontario.</title>
        <authorList>
            <person name="Fortuna A."/>
            <person name="Ramnarine R."/>
            <person name="Li A."/>
            <person name="Frantz C."/>
            <person name="Mallo G."/>
        </authorList>
    </citation>
    <scope>NUCLEOTIDE SEQUENCE [LARGE SCALE GENOMIC DNA]</scope>
    <source>
        <strain evidence="4 5">LG61</strain>
    </source>
</reference>